<dbReference type="KEGG" id="pgu:PGUG_05191"/>
<dbReference type="Gene3D" id="3.40.50.720">
    <property type="entry name" value="NAD(P)-binding Rossmann-like Domain"/>
    <property type="match status" value="1"/>
</dbReference>
<dbReference type="AlphaFoldDB" id="A5DPJ0"/>
<dbReference type="PANTHER" id="PTHR10366">
    <property type="entry name" value="NAD DEPENDENT EPIMERASE/DEHYDRATASE"/>
    <property type="match status" value="1"/>
</dbReference>
<dbReference type="EMBL" id="CH408161">
    <property type="protein sequence ID" value="EDK41093.2"/>
    <property type="molecule type" value="Genomic_DNA"/>
</dbReference>
<reference evidence="3 4" key="1">
    <citation type="journal article" date="2009" name="Nature">
        <title>Evolution of pathogenicity and sexual reproduction in eight Candida genomes.</title>
        <authorList>
            <person name="Butler G."/>
            <person name="Rasmussen M.D."/>
            <person name="Lin M.F."/>
            <person name="Santos M.A."/>
            <person name="Sakthikumar S."/>
            <person name="Munro C.A."/>
            <person name="Rheinbay E."/>
            <person name="Grabherr M."/>
            <person name="Forche A."/>
            <person name="Reedy J.L."/>
            <person name="Agrafioti I."/>
            <person name="Arnaud M.B."/>
            <person name="Bates S."/>
            <person name="Brown A.J."/>
            <person name="Brunke S."/>
            <person name="Costanzo M.C."/>
            <person name="Fitzpatrick D.A."/>
            <person name="de Groot P.W."/>
            <person name="Harris D."/>
            <person name="Hoyer L.L."/>
            <person name="Hube B."/>
            <person name="Klis F.M."/>
            <person name="Kodira C."/>
            <person name="Lennard N."/>
            <person name="Logue M.E."/>
            <person name="Martin R."/>
            <person name="Neiman A.M."/>
            <person name="Nikolaou E."/>
            <person name="Quail M.A."/>
            <person name="Quinn J."/>
            <person name="Santos M.C."/>
            <person name="Schmitzberger F.F."/>
            <person name="Sherlock G."/>
            <person name="Shah P."/>
            <person name="Silverstein K.A."/>
            <person name="Skrzypek M.S."/>
            <person name="Soll D."/>
            <person name="Staggs R."/>
            <person name="Stansfield I."/>
            <person name="Stumpf M.P."/>
            <person name="Sudbery P.E."/>
            <person name="Srikantha T."/>
            <person name="Zeng Q."/>
            <person name="Berman J."/>
            <person name="Berriman M."/>
            <person name="Heitman J."/>
            <person name="Gow N.A."/>
            <person name="Lorenz M.C."/>
            <person name="Birren B.W."/>
            <person name="Kellis M."/>
            <person name="Cuomo C.A."/>
        </authorList>
    </citation>
    <scope>NUCLEOTIDE SEQUENCE [LARGE SCALE GENOMIC DNA]</scope>
    <source>
        <strain evidence="4">ATCC 6260 / CBS 566 / DSM 6381 / JCM 1539 / NBRC 10279 / NRRL Y-324</strain>
    </source>
</reference>
<dbReference type="InterPro" id="IPR050425">
    <property type="entry name" value="NAD(P)_dehydrat-like"/>
</dbReference>
<evidence type="ECO:0008006" key="5">
    <source>
        <dbReference type="Google" id="ProtNLM"/>
    </source>
</evidence>
<dbReference type="VEuPathDB" id="FungiDB:PGUG_05191"/>
<dbReference type="InParanoid" id="A5DPJ0"/>
<dbReference type="eggNOG" id="KOG1502">
    <property type="taxonomic scope" value="Eukaryota"/>
</dbReference>
<dbReference type="Proteomes" id="UP000001997">
    <property type="component" value="Unassembled WGS sequence"/>
</dbReference>
<dbReference type="OrthoDB" id="2735536at2759"/>
<dbReference type="STRING" id="294746.A5DPJ0"/>
<dbReference type="PANTHER" id="PTHR10366:SF579">
    <property type="entry name" value="3-BETA HYDROXYSTEROID DEHYDROGENASE_ISOMERASE FAMILY PROTEIN (AFU_ORTHOLOGUE AFUA_3G02250)"/>
    <property type="match status" value="1"/>
</dbReference>
<comment type="similarity">
    <text evidence="2">Belongs to the NAD(P)-dependent epimerase/dehydratase family. Dihydroflavonol-4-reductase subfamily.</text>
</comment>
<dbReference type="SUPFAM" id="SSF51735">
    <property type="entry name" value="NAD(P)-binding Rossmann-fold domains"/>
    <property type="match status" value="1"/>
</dbReference>
<dbReference type="GeneID" id="5124454"/>
<evidence type="ECO:0000313" key="3">
    <source>
        <dbReference type="EMBL" id="EDK41093.2"/>
    </source>
</evidence>
<proteinExistence type="inferred from homology"/>
<dbReference type="HOGENOM" id="CLU_007383_9_3_1"/>
<dbReference type="InterPro" id="IPR036291">
    <property type="entry name" value="NAD(P)-bd_dom_sf"/>
</dbReference>
<name>A5DPJ0_PICGU</name>
<evidence type="ECO:0000313" key="4">
    <source>
        <dbReference type="Proteomes" id="UP000001997"/>
    </source>
</evidence>
<accession>A5DPJ0</accession>
<keyword evidence="4" id="KW-1185">Reference proteome</keyword>
<keyword evidence="1" id="KW-0560">Oxidoreductase</keyword>
<sequence>MSLEASVSVSPISVKIGNPLTYEESINAEPVIAYRGSKKFAELEAWDFLKREQPTFDLVTFCPPMTFGPVVHPVAFVEDLNLSNANIWDIYQGVSPLPVSRVPVWVDVRDLALAHVRGLIVDTAGNKRYVPSAPEKFSYELAAKIMKNHGFGAKISVDIPEECSAPEGYDLDYASVETDLGINFHSFEECIVDSITQFASLPIRTD</sequence>
<dbReference type="GO" id="GO:0016616">
    <property type="term" value="F:oxidoreductase activity, acting on the CH-OH group of donors, NAD or NADP as acceptor"/>
    <property type="evidence" value="ECO:0007669"/>
    <property type="project" value="TreeGrafter"/>
</dbReference>
<evidence type="ECO:0000256" key="1">
    <source>
        <dbReference type="ARBA" id="ARBA00023002"/>
    </source>
</evidence>
<dbReference type="RefSeq" id="XP_001482171.2">
    <property type="nucleotide sequence ID" value="XM_001482121.1"/>
</dbReference>
<gene>
    <name evidence="3" type="ORF">PGUG_05191</name>
</gene>
<evidence type="ECO:0000256" key="2">
    <source>
        <dbReference type="ARBA" id="ARBA00023445"/>
    </source>
</evidence>
<organism evidence="3 4">
    <name type="scientific">Meyerozyma guilliermondii (strain ATCC 6260 / CBS 566 / DSM 6381 / JCM 1539 / NBRC 10279 / NRRL Y-324)</name>
    <name type="common">Yeast</name>
    <name type="synonym">Candida guilliermondii</name>
    <dbReference type="NCBI Taxonomy" id="294746"/>
    <lineage>
        <taxon>Eukaryota</taxon>
        <taxon>Fungi</taxon>
        <taxon>Dikarya</taxon>
        <taxon>Ascomycota</taxon>
        <taxon>Saccharomycotina</taxon>
        <taxon>Pichiomycetes</taxon>
        <taxon>Debaryomycetaceae</taxon>
        <taxon>Meyerozyma</taxon>
    </lineage>
</organism>
<protein>
    <recommendedName>
        <fullName evidence="5">NAD-dependent epimerase/dehydratase domain-containing protein</fullName>
    </recommendedName>
</protein>